<accession>A0A1H0GHU5</accession>
<dbReference type="OrthoDB" id="3699335at2"/>
<evidence type="ECO:0000313" key="2">
    <source>
        <dbReference type="EMBL" id="SDO06497.1"/>
    </source>
</evidence>
<keyword evidence="1" id="KW-0812">Transmembrane</keyword>
<sequence>MHIPVALHRDTRDLERPRGALVLPAAVFPLLVIVLPFATTGAIFGLPWGWWLGGFGVALAWAVASGFVARSPKPWMSLLRLLGWSLLWCVEPFVVLVVLGPVAQAGEAGAWIGGALYIGGASAFGYWLFRHHRVPR</sequence>
<feature type="transmembrane region" description="Helical" evidence="1">
    <location>
        <begin position="50"/>
        <end position="69"/>
    </location>
</feature>
<dbReference type="Proteomes" id="UP000199691">
    <property type="component" value="Unassembled WGS sequence"/>
</dbReference>
<dbReference type="STRING" id="641025.SAMN05421507_1011216"/>
<keyword evidence="1" id="KW-1133">Transmembrane helix</keyword>
<evidence type="ECO:0000256" key="1">
    <source>
        <dbReference type="SAM" id="Phobius"/>
    </source>
</evidence>
<evidence type="ECO:0000313" key="3">
    <source>
        <dbReference type="Proteomes" id="UP000199691"/>
    </source>
</evidence>
<keyword evidence="3" id="KW-1185">Reference proteome</keyword>
<feature type="transmembrane region" description="Helical" evidence="1">
    <location>
        <begin position="81"/>
        <end position="102"/>
    </location>
</feature>
<gene>
    <name evidence="2" type="ORF">SAMN05421507_1011216</name>
</gene>
<dbReference type="RefSeq" id="WP_090095580.1">
    <property type="nucleotide sequence ID" value="NZ_FNIX01000001.1"/>
</dbReference>
<organism evidence="2 3">
    <name type="scientific">Lentzea jiangxiensis</name>
    <dbReference type="NCBI Taxonomy" id="641025"/>
    <lineage>
        <taxon>Bacteria</taxon>
        <taxon>Bacillati</taxon>
        <taxon>Actinomycetota</taxon>
        <taxon>Actinomycetes</taxon>
        <taxon>Pseudonocardiales</taxon>
        <taxon>Pseudonocardiaceae</taxon>
        <taxon>Lentzea</taxon>
    </lineage>
</organism>
<keyword evidence="1" id="KW-0472">Membrane</keyword>
<dbReference type="EMBL" id="FNIX01000001">
    <property type="protein sequence ID" value="SDO06497.1"/>
    <property type="molecule type" value="Genomic_DNA"/>
</dbReference>
<proteinExistence type="predicted"/>
<name>A0A1H0GHU5_9PSEU</name>
<feature type="transmembrane region" description="Helical" evidence="1">
    <location>
        <begin position="108"/>
        <end position="129"/>
    </location>
</feature>
<reference evidence="3" key="1">
    <citation type="submission" date="2016-10" db="EMBL/GenBank/DDBJ databases">
        <authorList>
            <person name="Varghese N."/>
            <person name="Submissions S."/>
        </authorList>
    </citation>
    <scope>NUCLEOTIDE SEQUENCE [LARGE SCALE GENOMIC DNA]</scope>
    <source>
        <strain evidence="3">CGMCC 4.6609</strain>
    </source>
</reference>
<feature type="transmembrane region" description="Helical" evidence="1">
    <location>
        <begin position="21"/>
        <end position="44"/>
    </location>
</feature>
<dbReference type="AlphaFoldDB" id="A0A1H0GHU5"/>
<protein>
    <submittedName>
        <fullName evidence="2">Uncharacterized protein</fullName>
    </submittedName>
</protein>